<gene>
    <name evidence="3" type="ORF">QTG54_010683</name>
</gene>
<dbReference type="Proteomes" id="UP001224775">
    <property type="component" value="Unassembled WGS sequence"/>
</dbReference>
<evidence type="ECO:0000313" key="3">
    <source>
        <dbReference type="EMBL" id="KAK1738653.1"/>
    </source>
</evidence>
<keyword evidence="4" id="KW-1185">Reference proteome</keyword>
<feature type="region of interest" description="Disordered" evidence="2">
    <location>
        <begin position="146"/>
        <end position="190"/>
    </location>
</feature>
<sequence length="238" mass="26209">MTATDNNTTPTTTLLTLLHQYSTLHSTASTNFKSTLWNITKARRGRGYQTSGGPLGSSEYSVENVREELEATALIEVVVRLSDGVEPDLVDEHDDDDSNNAVSNKLKGNYSSLDMNTMVLHFDGVEGIKRKSAKAAANINVTTSATTIEERSNNNQEGLRRRKNKGNNNNDESKTTWSEEQPPVESQKALSDPLQLFGVPPPALRVAQSHSRDALAYYVEVANLARQIMTIVQEEEGE</sequence>
<evidence type="ECO:0000313" key="4">
    <source>
        <dbReference type="Proteomes" id="UP001224775"/>
    </source>
</evidence>
<reference evidence="3" key="1">
    <citation type="submission" date="2023-06" db="EMBL/GenBank/DDBJ databases">
        <title>Survivors Of The Sea: Transcriptome response of Skeletonema marinoi to long-term dormancy.</title>
        <authorList>
            <person name="Pinder M.I.M."/>
            <person name="Kourtchenko O."/>
            <person name="Robertson E.K."/>
            <person name="Larsson T."/>
            <person name="Maumus F."/>
            <person name="Osuna-Cruz C.M."/>
            <person name="Vancaester E."/>
            <person name="Stenow R."/>
            <person name="Vandepoele K."/>
            <person name="Ploug H."/>
            <person name="Bruchert V."/>
            <person name="Godhe A."/>
            <person name="Topel M."/>
        </authorList>
    </citation>
    <scope>NUCLEOTIDE SEQUENCE</scope>
    <source>
        <strain evidence="3">R05AC</strain>
    </source>
</reference>
<dbReference type="EMBL" id="JATAAI010000020">
    <property type="protein sequence ID" value="KAK1738653.1"/>
    <property type="molecule type" value="Genomic_DNA"/>
</dbReference>
<accession>A0AAD8Y336</accession>
<feature type="compositionally biased region" description="Polar residues" evidence="2">
    <location>
        <begin position="146"/>
        <end position="157"/>
    </location>
</feature>
<dbReference type="InterPro" id="IPR040357">
    <property type="entry name" value="Vma22/CCDC115"/>
</dbReference>
<evidence type="ECO:0000256" key="2">
    <source>
        <dbReference type="SAM" id="MobiDB-lite"/>
    </source>
</evidence>
<dbReference type="AlphaFoldDB" id="A0AAD8Y336"/>
<dbReference type="PANTHER" id="PTHR31996:SF2">
    <property type="entry name" value="COILED-COIL DOMAIN-CONTAINING PROTEIN 115"/>
    <property type="match status" value="1"/>
</dbReference>
<name>A0AAD8Y336_9STRA</name>
<organism evidence="3 4">
    <name type="scientific">Skeletonema marinoi</name>
    <dbReference type="NCBI Taxonomy" id="267567"/>
    <lineage>
        <taxon>Eukaryota</taxon>
        <taxon>Sar</taxon>
        <taxon>Stramenopiles</taxon>
        <taxon>Ochrophyta</taxon>
        <taxon>Bacillariophyta</taxon>
        <taxon>Coscinodiscophyceae</taxon>
        <taxon>Thalassiosirophycidae</taxon>
        <taxon>Thalassiosirales</taxon>
        <taxon>Skeletonemataceae</taxon>
        <taxon>Skeletonema</taxon>
        <taxon>Skeletonema marinoi-dohrnii complex</taxon>
    </lineage>
</organism>
<dbReference type="PANTHER" id="PTHR31996">
    <property type="entry name" value="COILED-COIL DOMAIN-CONTAINING PROTEIN 115"/>
    <property type="match status" value="1"/>
</dbReference>
<evidence type="ECO:0000256" key="1">
    <source>
        <dbReference type="ARBA" id="ARBA00093634"/>
    </source>
</evidence>
<protein>
    <recommendedName>
        <fullName evidence="1">Vacuolar ATPase assembly protein VMA22</fullName>
    </recommendedName>
</protein>
<comment type="caution">
    <text evidence="3">The sequence shown here is derived from an EMBL/GenBank/DDBJ whole genome shotgun (WGS) entry which is preliminary data.</text>
</comment>
<dbReference type="GO" id="GO:0051082">
    <property type="term" value="F:unfolded protein binding"/>
    <property type="evidence" value="ECO:0007669"/>
    <property type="project" value="TreeGrafter"/>
</dbReference>
<dbReference type="GO" id="GO:0070072">
    <property type="term" value="P:vacuolar proton-transporting V-type ATPase complex assembly"/>
    <property type="evidence" value="ECO:0007669"/>
    <property type="project" value="InterPro"/>
</dbReference>
<proteinExistence type="predicted"/>